<dbReference type="Pfam" id="PF00348">
    <property type="entry name" value="polyprenyl_synt"/>
    <property type="match status" value="1"/>
</dbReference>
<evidence type="ECO:0000256" key="7">
    <source>
        <dbReference type="RuleBase" id="RU004466"/>
    </source>
</evidence>
<dbReference type="InterPro" id="IPR008949">
    <property type="entry name" value="Isoprenoid_synthase_dom_sf"/>
</dbReference>
<dbReference type="EC" id="2.5.1.1" evidence="8"/>
<evidence type="ECO:0000256" key="6">
    <source>
        <dbReference type="ARBA" id="ARBA00023229"/>
    </source>
</evidence>
<comment type="cofactor">
    <cofactor evidence="1">
        <name>Mg(2+)</name>
        <dbReference type="ChEBI" id="CHEBI:18420"/>
    </cofactor>
</comment>
<dbReference type="RefSeq" id="WP_354553818.1">
    <property type="nucleotide sequence ID" value="NZ_JBEPSM010000004.1"/>
</dbReference>
<dbReference type="InterPro" id="IPR033749">
    <property type="entry name" value="Polyprenyl_synt_CS"/>
</dbReference>
<dbReference type="Gene3D" id="1.10.600.10">
    <property type="entry name" value="Farnesyl Diphosphate Synthase"/>
    <property type="match status" value="1"/>
</dbReference>
<keyword evidence="5" id="KW-0460">Magnesium</keyword>
<dbReference type="InterPro" id="IPR053378">
    <property type="entry name" value="Prenyl_diphosphate_synthase"/>
</dbReference>
<dbReference type="EC" id="2.5.1.10" evidence="8"/>
<gene>
    <name evidence="8" type="ORF">ABIE08_004237</name>
</gene>
<dbReference type="PROSITE" id="PS00723">
    <property type="entry name" value="POLYPRENYL_SYNTHASE_1"/>
    <property type="match status" value="1"/>
</dbReference>
<dbReference type="SFLD" id="SFLDS00005">
    <property type="entry name" value="Isoprenoid_Synthase_Type_I"/>
    <property type="match status" value="1"/>
</dbReference>
<dbReference type="PANTHER" id="PTHR43281:SF1">
    <property type="entry name" value="FARNESYL DIPHOSPHATE SYNTHASE"/>
    <property type="match status" value="1"/>
</dbReference>
<comment type="similarity">
    <text evidence="2 7">Belongs to the FPP/GGPP synthase family.</text>
</comment>
<accession>A0ABV2R4Q9</accession>
<evidence type="ECO:0000313" key="8">
    <source>
        <dbReference type="EMBL" id="MET4636279.1"/>
    </source>
</evidence>
<protein>
    <submittedName>
        <fullName evidence="8">Farnesyl diphosphate synthase</fullName>
        <ecNumber evidence="8">2.5.1.1</ecNumber>
        <ecNumber evidence="8">2.5.1.10</ecNumber>
    </submittedName>
</protein>
<dbReference type="EMBL" id="JBEPSM010000004">
    <property type="protein sequence ID" value="MET4636279.1"/>
    <property type="molecule type" value="Genomic_DNA"/>
</dbReference>
<dbReference type="CDD" id="cd00685">
    <property type="entry name" value="Trans_IPPS_HT"/>
    <property type="match status" value="1"/>
</dbReference>
<evidence type="ECO:0000256" key="3">
    <source>
        <dbReference type="ARBA" id="ARBA00022679"/>
    </source>
</evidence>
<dbReference type="Proteomes" id="UP001549321">
    <property type="component" value="Unassembled WGS sequence"/>
</dbReference>
<evidence type="ECO:0000313" key="9">
    <source>
        <dbReference type="Proteomes" id="UP001549321"/>
    </source>
</evidence>
<sequence length="304" mass="32205">MVRLDDDFAARLSGAATAVERALDRVLGSNPREGEIARPVRLVEAMRHATLGGGKRLRAFLAIETARMFDADTEGALRVGAALECLHAYSLVHDDLPAMDDDDLRRGRPTVHRAFDEATAILAGDALQTLAFDILADPATDADPLVRSDLVLGLARASGLGGMAGGQMLDLQAETETPDEVAIRRLQAMKTGALIRFSCEAGALLGRASAEDRARIRRFGEIIGLAFQLADDILDETATTEALGKATGKDSSRGKGTLVGLYGVTPVRAMLDDLVLEAEGVLAPFGDRAETLAAAAQFVAIREV</sequence>
<keyword evidence="9" id="KW-1185">Reference proteome</keyword>
<evidence type="ECO:0000256" key="4">
    <source>
        <dbReference type="ARBA" id="ARBA00022723"/>
    </source>
</evidence>
<dbReference type="SUPFAM" id="SSF48576">
    <property type="entry name" value="Terpenoid synthases"/>
    <property type="match status" value="1"/>
</dbReference>
<evidence type="ECO:0000256" key="5">
    <source>
        <dbReference type="ARBA" id="ARBA00022842"/>
    </source>
</evidence>
<keyword evidence="4" id="KW-0479">Metal-binding</keyword>
<dbReference type="SFLD" id="SFLDG01017">
    <property type="entry name" value="Polyprenyl_Transferase_Like"/>
    <property type="match status" value="1"/>
</dbReference>
<dbReference type="NCBIfam" id="NF045485">
    <property type="entry name" value="FPPsyn"/>
    <property type="match status" value="1"/>
</dbReference>
<comment type="caution">
    <text evidence="8">The sequence shown here is derived from an EMBL/GenBank/DDBJ whole genome shotgun (WGS) entry which is preliminary data.</text>
</comment>
<dbReference type="PROSITE" id="PS00444">
    <property type="entry name" value="POLYPRENYL_SYNTHASE_2"/>
    <property type="match status" value="1"/>
</dbReference>
<proteinExistence type="inferred from homology"/>
<reference evidence="8 9" key="1">
    <citation type="submission" date="2024-06" db="EMBL/GenBank/DDBJ databases">
        <title>Sorghum-associated microbial communities from plants grown in Nebraska, USA.</title>
        <authorList>
            <person name="Schachtman D."/>
        </authorList>
    </citation>
    <scope>NUCLEOTIDE SEQUENCE [LARGE SCALE GENOMIC DNA]</scope>
    <source>
        <strain evidence="8 9">3207</strain>
    </source>
</reference>
<evidence type="ECO:0000256" key="2">
    <source>
        <dbReference type="ARBA" id="ARBA00006706"/>
    </source>
</evidence>
<name>A0ABV2R4Q9_9HYPH</name>
<organism evidence="8 9">
    <name type="scientific">Kaistia defluvii</name>
    <dbReference type="NCBI Taxonomy" id="410841"/>
    <lineage>
        <taxon>Bacteria</taxon>
        <taxon>Pseudomonadati</taxon>
        <taxon>Pseudomonadota</taxon>
        <taxon>Alphaproteobacteria</taxon>
        <taxon>Hyphomicrobiales</taxon>
        <taxon>Kaistiaceae</taxon>
        <taxon>Kaistia</taxon>
    </lineage>
</organism>
<keyword evidence="3 7" id="KW-0808">Transferase</keyword>
<dbReference type="PANTHER" id="PTHR43281">
    <property type="entry name" value="FARNESYL DIPHOSPHATE SYNTHASE"/>
    <property type="match status" value="1"/>
</dbReference>
<evidence type="ECO:0000256" key="1">
    <source>
        <dbReference type="ARBA" id="ARBA00001946"/>
    </source>
</evidence>
<keyword evidence="6" id="KW-0414">Isoprene biosynthesis</keyword>
<dbReference type="GO" id="GO:0004161">
    <property type="term" value="F:dimethylallyltranstransferase activity"/>
    <property type="evidence" value="ECO:0007669"/>
    <property type="project" value="UniProtKB-EC"/>
</dbReference>
<dbReference type="InterPro" id="IPR000092">
    <property type="entry name" value="Polyprenyl_synt"/>
</dbReference>
<dbReference type="GO" id="GO:0004337">
    <property type="term" value="F:(2E,6E)-farnesyl diphosphate synthase activity"/>
    <property type="evidence" value="ECO:0007669"/>
    <property type="project" value="UniProtKB-EC"/>
</dbReference>